<reference evidence="4" key="1">
    <citation type="submission" date="2020-04" db="EMBL/GenBank/DDBJ databases">
        <authorList>
            <person name="Zhang T."/>
        </authorList>
    </citation>
    <scope>NUCLEOTIDE SEQUENCE</scope>
    <source>
        <strain evidence="4">HKST-UBA01</strain>
    </source>
</reference>
<dbReference type="Gene3D" id="3.40.50.2300">
    <property type="match status" value="1"/>
</dbReference>
<dbReference type="PROSITE" id="PS50110">
    <property type="entry name" value="RESPONSE_REGULATORY"/>
    <property type="match status" value="1"/>
</dbReference>
<reference evidence="4" key="2">
    <citation type="journal article" date="2021" name="Microbiome">
        <title>Successional dynamics and alternative stable states in a saline activated sludge microbial community over 9 years.</title>
        <authorList>
            <person name="Wang Y."/>
            <person name="Ye J."/>
            <person name="Ju F."/>
            <person name="Liu L."/>
            <person name="Boyd J.A."/>
            <person name="Deng Y."/>
            <person name="Parks D.H."/>
            <person name="Jiang X."/>
            <person name="Yin X."/>
            <person name="Woodcroft B.J."/>
            <person name="Tyson G.W."/>
            <person name="Hugenholtz P."/>
            <person name="Polz M.F."/>
            <person name="Zhang T."/>
        </authorList>
    </citation>
    <scope>NUCLEOTIDE SEQUENCE</scope>
    <source>
        <strain evidence="4">HKST-UBA01</strain>
    </source>
</reference>
<evidence type="ECO:0000256" key="1">
    <source>
        <dbReference type="ARBA" id="ARBA00022553"/>
    </source>
</evidence>
<dbReference type="EMBL" id="JAGQKX010000042">
    <property type="protein sequence ID" value="MCA9390181.1"/>
    <property type="molecule type" value="Genomic_DNA"/>
</dbReference>
<evidence type="ECO:0000259" key="3">
    <source>
        <dbReference type="PROSITE" id="PS50110"/>
    </source>
</evidence>
<evidence type="ECO:0000313" key="5">
    <source>
        <dbReference type="Proteomes" id="UP000701698"/>
    </source>
</evidence>
<proteinExistence type="predicted"/>
<dbReference type="SUPFAM" id="SSF52172">
    <property type="entry name" value="CheY-like"/>
    <property type="match status" value="1"/>
</dbReference>
<protein>
    <submittedName>
        <fullName evidence="4">Response regulator</fullName>
    </submittedName>
</protein>
<dbReference type="InterPro" id="IPR011006">
    <property type="entry name" value="CheY-like_superfamily"/>
</dbReference>
<dbReference type="Proteomes" id="UP000701698">
    <property type="component" value="Unassembled WGS sequence"/>
</dbReference>
<comment type="caution">
    <text evidence="4">The sequence shown here is derived from an EMBL/GenBank/DDBJ whole genome shotgun (WGS) entry which is preliminary data.</text>
</comment>
<dbReference type="CDD" id="cd00156">
    <property type="entry name" value="REC"/>
    <property type="match status" value="1"/>
</dbReference>
<dbReference type="PANTHER" id="PTHR44591:SF3">
    <property type="entry name" value="RESPONSE REGULATORY DOMAIN-CONTAINING PROTEIN"/>
    <property type="match status" value="1"/>
</dbReference>
<dbReference type="AlphaFoldDB" id="A0A955LGP7"/>
<dbReference type="Pfam" id="PF00072">
    <property type="entry name" value="Response_reg"/>
    <property type="match status" value="1"/>
</dbReference>
<feature type="domain" description="Response regulatory" evidence="3">
    <location>
        <begin position="4"/>
        <end position="120"/>
    </location>
</feature>
<evidence type="ECO:0000256" key="2">
    <source>
        <dbReference type="PROSITE-ProRule" id="PRU00169"/>
    </source>
</evidence>
<keyword evidence="1 2" id="KW-0597">Phosphoprotein</keyword>
<dbReference type="InterPro" id="IPR001789">
    <property type="entry name" value="Sig_transdc_resp-reg_receiver"/>
</dbReference>
<gene>
    <name evidence="4" type="ORF">KC571_02150</name>
</gene>
<accession>A0A955LGP7</accession>
<evidence type="ECO:0000313" key="4">
    <source>
        <dbReference type="EMBL" id="MCA9390181.1"/>
    </source>
</evidence>
<name>A0A955LGP7_UNCKA</name>
<dbReference type="GO" id="GO:0000160">
    <property type="term" value="P:phosphorelay signal transduction system"/>
    <property type="evidence" value="ECO:0007669"/>
    <property type="project" value="InterPro"/>
</dbReference>
<dbReference type="SMART" id="SM00448">
    <property type="entry name" value="REC"/>
    <property type="match status" value="1"/>
</dbReference>
<organism evidence="4 5">
    <name type="scientific">candidate division WWE3 bacterium</name>
    <dbReference type="NCBI Taxonomy" id="2053526"/>
    <lineage>
        <taxon>Bacteria</taxon>
        <taxon>Katanobacteria</taxon>
    </lineage>
</organism>
<sequence>MMPKILVVEDMEAIRQAITAALAKAGYNVLQAKDGAEGLEIAFLEHPELILVDIIMPEVDGIEMVKRLRDDDWGKTASVMMLTNVEDSDKIVAVQKYHVYDYLVKSNWELDDVVEHIKNKLKAATEENS</sequence>
<dbReference type="PANTHER" id="PTHR44591">
    <property type="entry name" value="STRESS RESPONSE REGULATOR PROTEIN 1"/>
    <property type="match status" value="1"/>
</dbReference>
<feature type="modified residue" description="4-aspartylphosphate" evidence="2">
    <location>
        <position position="53"/>
    </location>
</feature>
<dbReference type="InterPro" id="IPR050595">
    <property type="entry name" value="Bact_response_regulator"/>
</dbReference>